<evidence type="ECO:0000256" key="3">
    <source>
        <dbReference type="ARBA" id="ARBA00022448"/>
    </source>
</evidence>
<dbReference type="EMBL" id="MTBD01000025">
    <property type="protein sequence ID" value="PRP70781.1"/>
    <property type="molecule type" value="Genomic_DNA"/>
</dbReference>
<sequence>MSSPTPVKSRRLPLIIAVIAVLGGGWWWHQHSQNAMEAAARNKGAAPVAVGVAEVRTMDAPLRLNALGTVNSTYTVTVRSRVDGQLDKVHFTEGQMVKQGQLLAELDSRPYQATLTQAEGQLQRDQALLANARIDLARYQQLSGQNSISRQQVDTQQALVHQYEGTVKVDQGAVAAAKLNVDYARITAPVSGRVGLRQVDPGNIVHASDANGLVTITQTQPINVMFAIPEVSLTSVLQAARDNKTLKVEAWDRDNKHKLADGTLLALDNQLNTGTGTINIKAKFANEQQQLFPNQFVNVNLELGVRKDAIVVPTVAVQLGKVGNYVYTVGDDSTVSLAKVKTGPASGDNTIIEDGLKPGQRVVIDGVDKLRDGAQVKVVDRAAQAREAASAAANAGKGNKKHSAGPQGKRPASTAN</sequence>
<keyword evidence="5" id="KW-0997">Cell inner membrane</keyword>
<evidence type="ECO:0000256" key="5">
    <source>
        <dbReference type="ARBA" id="ARBA00022519"/>
    </source>
</evidence>
<dbReference type="Pfam" id="PF25967">
    <property type="entry name" value="RND-MFP_C"/>
    <property type="match status" value="1"/>
</dbReference>
<feature type="region of interest" description="Disordered" evidence="8">
    <location>
        <begin position="387"/>
        <end position="416"/>
    </location>
</feature>
<protein>
    <submittedName>
        <fullName evidence="14">Multidrug transporter subunit MdtA</fullName>
    </submittedName>
</protein>
<dbReference type="SUPFAM" id="SSF111369">
    <property type="entry name" value="HlyD-like secretion proteins"/>
    <property type="match status" value="1"/>
</dbReference>
<dbReference type="PANTHER" id="PTHR30469">
    <property type="entry name" value="MULTIDRUG RESISTANCE PROTEIN MDTA"/>
    <property type="match status" value="1"/>
</dbReference>
<dbReference type="InterPro" id="IPR006143">
    <property type="entry name" value="RND_pump_MFP"/>
</dbReference>
<dbReference type="InterPro" id="IPR058627">
    <property type="entry name" value="MdtA-like_C"/>
</dbReference>
<dbReference type="InterPro" id="IPR058626">
    <property type="entry name" value="MdtA-like_b-barrel"/>
</dbReference>
<feature type="transmembrane region" description="Helical" evidence="9">
    <location>
        <begin position="12"/>
        <end position="29"/>
    </location>
</feature>
<comment type="caution">
    <text evidence="14">The sequence shown here is derived from an EMBL/GenBank/DDBJ whole genome shotgun (WGS) entry which is preliminary data.</text>
</comment>
<keyword evidence="9" id="KW-0812">Transmembrane</keyword>
<evidence type="ECO:0000259" key="12">
    <source>
        <dbReference type="Pfam" id="PF25944"/>
    </source>
</evidence>
<gene>
    <name evidence="14" type="ORF">BUE93_10925</name>
</gene>
<dbReference type="FunFam" id="2.40.420.20:FF:000001">
    <property type="entry name" value="Efflux RND transporter periplasmic adaptor subunit"/>
    <property type="match status" value="1"/>
</dbReference>
<evidence type="ECO:0000313" key="15">
    <source>
        <dbReference type="Proteomes" id="UP000239469"/>
    </source>
</evidence>
<keyword evidence="7" id="KW-0175">Coiled coil</keyword>
<evidence type="ECO:0000259" key="13">
    <source>
        <dbReference type="Pfam" id="PF25967"/>
    </source>
</evidence>
<evidence type="ECO:0000256" key="9">
    <source>
        <dbReference type="SAM" id="Phobius"/>
    </source>
</evidence>
<dbReference type="AlphaFoldDB" id="A0A2S9X4X5"/>
<dbReference type="RefSeq" id="WP_106076827.1">
    <property type="nucleotide sequence ID" value="NZ_MTBD01000025.1"/>
</dbReference>
<keyword evidence="4" id="KW-1003">Cell membrane</keyword>
<feature type="domain" description="Multidrug resistance protein MdtA-like barrel-sandwich hybrid" evidence="11">
    <location>
        <begin position="75"/>
        <end position="217"/>
    </location>
</feature>
<keyword evidence="3" id="KW-0813">Transport</keyword>
<dbReference type="InterPro" id="IPR058624">
    <property type="entry name" value="MdtA-like_HH"/>
</dbReference>
<dbReference type="Gene3D" id="2.40.420.20">
    <property type="match status" value="1"/>
</dbReference>
<dbReference type="GO" id="GO:0015562">
    <property type="term" value="F:efflux transmembrane transporter activity"/>
    <property type="evidence" value="ECO:0007669"/>
    <property type="project" value="TreeGrafter"/>
</dbReference>
<dbReference type="Gene3D" id="1.10.287.470">
    <property type="entry name" value="Helix hairpin bin"/>
    <property type="match status" value="1"/>
</dbReference>
<dbReference type="Gene3D" id="2.40.50.100">
    <property type="match status" value="1"/>
</dbReference>
<dbReference type="PANTHER" id="PTHR30469:SF12">
    <property type="entry name" value="MULTIDRUG RESISTANCE PROTEIN MDTA"/>
    <property type="match status" value="1"/>
</dbReference>
<dbReference type="NCBIfam" id="NF008589">
    <property type="entry name" value="PRK11556.1"/>
    <property type="match status" value="1"/>
</dbReference>
<feature type="domain" description="Multidrug resistance protein MdtA-like C-terminal permuted SH3" evidence="13">
    <location>
        <begin position="308"/>
        <end position="369"/>
    </location>
</feature>
<evidence type="ECO:0000256" key="8">
    <source>
        <dbReference type="SAM" id="MobiDB-lite"/>
    </source>
</evidence>
<feature type="domain" description="Multidrug resistance protein MdtA-like beta-barrel" evidence="12">
    <location>
        <begin position="221"/>
        <end position="304"/>
    </location>
</feature>
<dbReference type="Pfam" id="PF25917">
    <property type="entry name" value="BSH_RND"/>
    <property type="match status" value="1"/>
</dbReference>
<comment type="subcellular location">
    <subcellularLocation>
        <location evidence="1">Cell membrane</location>
    </subcellularLocation>
</comment>
<dbReference type="NCBIfam" id="TIGR01730">
    <property type="entry name" value="RND_mfp"/>
    <property type="match status" value="1"/>
</dbReference>
<name>A0A2S9X4X5_9NEIS</name>
<feature type="domain" description="Multidrug resistance protein MdtA-like alpha-helical hairpin" evidence="10">
    <location>
        <begin position="114"/>
        <end position="184"/>
    </location>
</feature>
<evidence type="ECO:0000259" key="11">
    <source>
        <dbReference type="Pfam" id="PF25917"/>
    </source>
</evidence>
<dbReference type="Proteomes" id="UP000239469">
    <property type="component" value="Unassembled WGS sequence"/>
</dbReference>
<evidence type="ECO:0000256" key="4">
    <source>
        <dbReference type="ARBA" id="ARBA00022475"/>
    </source>
</evidence>
<dbReference type="GO" id="GO:0030313">
    <property type="term" value="C:cell envelope"/>
    <property type="evidence" value="ECO:0007669"/>
    <property type="project" value="UniProtKB-SubCell"/>
</dbReference>
<proteinExistence type="inferred from homology"/>
<accession>A0A2S9X4X5</accession>
<evidence type="ECO:0000313" key="14">
    <source>
        <dbReference type="EMBL" id="PRP70781.1"/>
    </source>
</evidence>
<comment type="similarity">
    <text evidence="2">Belongs to the membrane fusion protein (MFP) (TC 8.A.1) family.</text>
</comment>
<evidence type="ECO:0000256" key="1">
    <source>
        <dbReference type="ARBA" id="ARBA00004236"/>
    </source>
</evidence>
<keyword evidence="9" id="KW-1133">Transmembrane helix</keyword>
<feature type="coiled-coil region" evidence="7">
    <location>
        <begin position="115"/>
        <end position="142"/>
    </location>
</feature>
<evidence type="ECO:0000256" key="6">
    <source>
        <dbReference type="ARBA" id="ARBA00023136"/>
    </source>
</evidence>
<dbReference type="Pfam" id="PF25876">
    <property type="entry name" value="HH_MFP_RND"/>
    <property type="match status" value="1"/>
</dbReference>
<dbReference type="GO" id="GO:1990281">
    <property type="term" value="C:efflux pump complex"/>
    <property type="evidence" value="ECO:0007669"/>
    <property type="project" value="TreeGrafter"/>
</dbReference>
<dbReference type="InterPro" id="IPR058625">
    <property type="entry name" value="MdtA-like_BSH"/>
</dbReference>
<dbReference type="Gene3D" id="2.40.30.170">
    <property type="match status" value="1"/>
</dbReference>
<reference evidence="14 15" key="1">
    <citation type="submission" date="2017-01" db="EMBL/GenBank/DDBJ databases">
        <title>New insights into the genetic diversity of Chromobacterium isolated from tropical freshwater lake.</title>
        <authorList>
            <person name="Santos A.B."/>
            <person name="Nascimento A.M."/>
            <person name="Da Silva P.C."/>
        </authorList>
    </citation>
    <scope>NUCLEOTIDE SEQUENCE [LARGE SCALE GENOMIC DNA]</scope>
    <source>
        <strain evidence="14 15">56AF</strain>
    </source>
</reference>
<evidence type="ECO:0000256" key="2">
    <source>
        <dbReference type="ARBA" id="ARBA00009477"/>
    </source>
</evidence>
<dbReference type="OrthoDB" id="9783047at2"/>
<keyword evidence="6 9" id="KW-0472">Membrane</keyword>
<dbReference type="Pfam" id="PF25944">
    <property type="entry name" value="Beta-barrel_RND"/>
    <property type="match status" value="1"/>
</dbReference>
<organism evidence="14 15">
    <name type="scientific">Chromobacterium amazonense</name>
    <dbReference type="NCBI Taxonomy" id="1382803"/>
    <lineage>
        <taxon>Bacteria</taxon>
        <taxon>Pseudomonadati</taxon>
        <taxon>Pseudomonadota</taxon>
        <taxon>Betaproteobacteria</taxon>
        <taxon>Neisseriales</taxon>
        <taxon>Chromobacteriaceae</taxon>
        <taxon>Chromobacterium</taxon>
    </lineage>
</organism>
<evidence type="ECO:0000256" key="7">
    <source>
        <dbReference type="SAM" id="Coils"/>
    </source>
</evidence>
<evidence type="ECO:0000259" key="10">
    <source>
        <dbReference type="Pfam" id="PF25876"/>
    </source>
</evidence>